<evidence type="ECO:0000256" key="2">
    <source>
        <dbReference type="ARBA" id="ARBA00022525"/>
    </source>
</evidence>
<comment type="subcellular location">
    <subcellularLocation>
        <location evidence="1">Secreted</location>
    </subcellularLocation>
</comment>
<dbReference type="PROSITE" id="PS01010">
    <property type="entry name" value="CRISP_2"/>
    <property type="match status" value="1"/>
</dbReference>
<dbReference type="OrthoDB" id="414826at2759"/>
<name>A0A8K0CM83_IGNLU</name>
<keyword evidence="4" id="KW-1185">Reference proteome</keyword>
<comment type="caution">
    <text evidence="3">The sequence shown here is derived from an EMBL/GenBank/DDBJ whole genome shotgun (WGS) entry which is preliminary data.</text>
</comment>
<evidence type="ECO:0000313" key="3">
    <source>
        <dbReference type="EMBL" id="KAF2886642.1"/>
    </source>
</evidence>
<proteinExistence type="predicted"/>
<dbReference type="InterPro" id="IPR018244">
    <property type="entry name" value="Allrgn_V5/Tpx1_CS"/>
</dbReference>
<dbReference type="Proteomes" id="UP000801492">
    <property type="component" value="Unassembled WGS sequence"/>
</dbReference>
<keyword evidence="2" id="KW-0964">Secreted</keyword>
<dbReference type="EMBL" id="VTPC01087045">
    <property type="protein sequence ID" value="KAF2886642.1"/>
    <property type="molecule type" value="Genomic_DNA"/>
</dbReference>
<protein>
    <submittedName>
        <fullName evidence="3">Uncharacterized protein</fullName>
    </submittedName>
</protein>
<gene>
    <name evidence="3" type="ORF">ILUMI_19531</name>
</gene>
<dbReference type="Gene3D" id="3.40.33.10">
    <property type="entry name" value="CAP"/>
    <property type="match status" value="1"/>
</dbReference>
<feature type="non-terminal residue" evidence="3">
    <location>
        <position position="1"/>
    </location>
</feature>
<reference evidence="3" key="1">
    <citation type="submission" date="2019-08" db="EMBL/GenBank/DDBJ databases">
        <title>The genome of the North American firefly Photinus pyralis.</title>
        <authorList>
            <consortium name="Photinus pyralis genome working group"/>
            <person name="Fallon T.R."/>
            <person name="Sander Lower S.E."/>
            <person name="Weng J.-K."/>
        </authorList>
    </citation>
    <scope>NUCLEOTIDE SEQUENCE</scope>
    <source>
        <strain evidence="3">TRF0915ILg1</strain>
        <tissue evidence="3">Whole body</tissue>
    </source>
</reference>
<dbReference type="GO" id="GO:0005576">
    <property type="term" value="C:extracellular region"/>
    <property type="evidence" value="ECO:0007669"/>
    <property type="project" value="InterPro"/>
</dbReference>
<dbReference type="AlphaFoldDB" id="A0A8K0CM83"/>
<accession>A0A8K0CM83</accession>
<dbReference type="SUPFAM" id="SSF55797">
    <property type="entry name" value="PR-1-like"/>
    <property type="match status" value="1"/>
</dbReference>
<sequence>VAWADTEYVGCGYINYETNDQYKYKTLYVCNYGPGGNVGNRPPYQTVQNGQCGCQNLC</sequence>
<dbReference type="InterPro" id="IPR035940">
    <property type="entry name" value="CAP_sf"/>
</dbReference>
<organism evidence="3 4">
    <name type="scientific">Ignelater luminosus</name>
    <name type="common">Cucubano</name>
    <name type="synonym">Pyrophorus luminosus</name>
    <dbReference type="NCBI Taxonomy" id="2038154"/>
    <lineage>
        <taxon>Eukaryota</taxon>
        <taxon>Metazoa</taxon>
        <taxon>Ecdysozoa</taxon>
        <taxon>Arthropoda</taxon>
        <taxon>Hexapoda</taxon>
        <taxon>Insecta</taxon>
        <taxon>Pterygota</taxon>
        <taxon>Neoptera</taxon>
        <taxon>Endopterygota</taxon>
        <taxon>Coleoptera</taxon>
        <taxon>Polyphaga</taxon>
        <taxon>Elateriformia</taxon>
        <taxon>Elateroidea</taxon>
        <taxon>Elateridae</taxon>
        <taxon>Agrypninae</taxon>
        <taxon>Pyrophorini</taxon>
        <taxon>Ignelater</taxon>
    </lineage>
</organism>
<evidence type="ECO:0000313" key="4">
    <source>
        <dbReference type="Proteomes" id="UP000801492"/>
    </source>
</evidence>
<evidence type="ECO:0000256" key="1">
    <source>
        <dbReference type="ARBA" id="ARBA00004613"/>
    </source>
</evidence>